<feature type="compositionally biased region" description="Acidic residues" evidence="7">
    <location>
        <begin position="339"/>
        <end position="353"/>
    </location>
</feature>
<dbReference type="Gene3D" id="3.30.70.100">
    <property type="match status" value="1"/>
</dbReference>
<feature type="compositionally biased region" description="Basic and acidic residues" evidence="7">
    <location>
        <begin position="472"/>
        <end position="486"/>
    </location>
</feature>
<dbReference type="Pfam" id="PF00924">
    <property type="entry name" value="MS_channel_2nd"/>
    <property type="match status" value="1"/>
</dbReference>
<evidence type="ECO:0000313" key="11">
    <source>
        <dbReference type="EMBL" id="SER74759.1"/>
    </source>
</evidence>
<proteinExistence type="inferred from homology"/>
<keyword evidence="5 8" id="KW-1133">Transmembrane helix</keyword>
<dbReference type="OrthoDB" id="4638917at2"/>
<dbReference type="GO" id="GO:0005886">
    <property type="term" value="C:plasma membrane"/>
    <property type="evidence" value="ECO:0007669"/>
    <property type="project" value="UniProtKB-SubCell"/>
</dbReference>
<dbReference type="SUPFAM" id="SSF82689">
    <property type="entry name" value="Mechanosensitive channel protein MscS (YggB), C-terminal domain"/>
    <property type="match status" value="1"/>
</dbReference>
<dbReference type="InterPro" id="IPR006685">
    <property type="entry name" value="MscS_channel_2nd"/>
</dbReference>
<evidence type="ECO:0000259" key="10">
    <source>
        <dbReference type="Pfam" id="PF21088"/>
    </source>
</evidence>
<feature type="transmembrane region" description="Helical" evidence="8">
    <location>
        <begin position="12"/>
        <end position="31"/>
    </location>
</feature>
<feature type="region of interest" description="Disordered" evidence="7">
    <location>
        <begin position="294"/>
        <end position="436"/>
    </location>
</feature>
<evidence type="ECO:0000256" key="6">
    <source>
        <dbReference type="ARBA" id="ARBA00023136"/>
    </source>
</evidence>
<evidence type="ECO:0000256" key="2">
    <source>
        <dbReference type="ARBA" id="ARBA00008017"/>
    </source>
</evidence>
<dbReference type="Proteomes" id="UP000198815">
    <property type="component" value="Unassembled WGS sequence"/>
</dbReference>
<feature type="compositionally biased region" description="Basic residues" evidence="7">
    <location>
        <begin position="308"/>
        <end position="318"/>
    </location>
</feature>
<dbReference type="InterPro" id="IPR049142">
    <property type="entry name" value="MS_channel_1st"/>
</dbReference>
<keyword evidence="12" id="KW-1185">Reference proteome</keyword>
<dbReference type="PANTHER" id="PTHR30460">
    <property type="entry name" value="MODERATE CONDUCTANCE MECHANOSENSITIVE CHANNEL YBIO"/>
    <property type="match status" value="1"/>
</dbReference>
<evidence type="ECO:0000256" key="8">
    <source>
        <dbReference type="SAM" id="Phobius"/>
    </source>
</evidence>
<keyword evidence="6 8" id="KW-0472">Membrane</keyword>
<sequence length="493" mass="53707">MIPLNIEFHWPGTVLEIVLTVGVALLCRIVLHQLVRRAVAKADQRLGEHTALEMGRAASMVSTSEGLSHSRGAQRTKTMGSVLMSITDAVLVVIVVLTVLNSINVNIRPALASAGILGVAVGFGAQSLVKDLFSGIFMIMEDQYGVGDIIEIGKLKGTVRSVGFRVTEVQDFNGEVWYVRNGDISTVGNVSQGYSQSFINLLVSIEEDPHRVIKALTRMLEKMDAEPDWHNKMLEEPVLLGLTAVDATTATYQVMIKCPPNAQWEVEREIRVRALTVMARRGISMPRQLITTIPAADSDEDSGVTSPTRRRRVARTNRARFSTLRQSLSPEDDRLPAADEQEDAGAGEPDDEQAALHQTSTDRRPRTGALPAAHPSEVEPDPDATRNLRRIASDSAPEDSAPDHLGGTPQEGLSGTPQAQENTASDTEKRRARAWLGNAANRRVRWVSTGATGHDMSAEETVVLSAEAIRQANERREQKRDDDATGHKGSGRS</sequence>
<evidence type="ECO:0000256" key="3">
    <source>
        <dbReference type="ARBA" id="ARBA00022475"/>
    </source>
</evidence>
<comment type="subcellular location">
    <subcellularLocation>
        <location evidence="1">Cell membrane</location>
        <topology evidence="1">Multi-pass membrane protein</topology>
    </subcellularLocation>
</comment>
<dbReference type="EMBL" id="FOGZ01000008">
    <property type="protein sequence ID" value="SER74759.1"/>
    <property type="molecule type" value="Genomic_DNA"/>
</dbReference>
<dbReference type="Gene3D" id="1.10.287.1260">
    <property type="match status" value="1"/>
</dbReference>
<evidence type="ECO:0000313" key="12">
    <source>
        <dbReference type="Proteomes" id="UP000198815"/>
    </source>
</evidence>
<dbReference type="RefSeq" id="WP_091968846.1">
    <property type="nucleotide sequence ID" value="NZ_FOGZ01000008.1"/>
</dbReference>
<dbReference type="AlphaFoldDB" id="A0A1H9RS71"/>
<dbReference type="STRING" id="64702.SAMN05443377_10889"/>
<dbReference type="InterPro" id="IPR010920">
    <property type="entry name" value="LSM_dom_sf"/>
</dbReference>
<reference evidence="11 12" key="1">
    <citation type="submission" date="2016-10" db="EMBL/GenBank/DDBJ databases">
        <authorList>
            <person name="de Groot N.N."/>
        </authorList>
    </citation>
    <scope>NUCLEOTIDE SEQUENCE [LARGE SCALE GENOMIC DNA]</scope>
    <source>
        <strain evidence="11 12">DSM 16859</strain>
    </source>
</reference>
<feature type="transmembrane region" description="Helical" evidence="8">
    <location>
        <begin position="81"/>
        <end position="103"/>
    </location>
</feature>
<evidence type="ECO:0000256" key="1">
    <source>
        <dbReference type="ARBA" id="ARBA00004651"/>
    </source>
</evidence>
<accession>A0A1H9RS71</accession>
<dbReference type="InterPro" id="IPR045276">
    <property type="entry name" value="YbiO_bact"/>
</dbReference>
<organism evidence="11 12">
    <name type="scientific">Propionibacterium cyclohexanicum</name>
    <dbReference type="NCBI Taxonomy" id="64702"/>
    <lineage>
        <taxon>Bacteria</taxon>
        <taxon>Bacillati</taxon>
        <taxon>Actinomycetota</taxon>
        <taxon>Actinomycetes</taxon>
        <taxon>Propionibacteriales</taxon>
        <taxon>Propionibacteriaceae</taxon>
        <taxon>Propionibacterium</taxon>
    </lineage>
</organism>
<dbReference type="Gene3D" id="2.30.30.60">
    <property type="match status" value="1"/>
</dbReference>
<evidence type="ECO:0000259" key="9">
    <source>
        <dbReference type="Pfam" id="PF00924"/>
    </source>
</evidence>
<dbReference type="PANTHER" id="PTHR30460:SF0">
    <property type="entry name" value="MODERATE CONDUCTANCE MECHANOSENSITIVE CHANNEL YBIO"/>
    <property type="match status" value="1"/>
</dbReference>
<comment type="similarity">
    <text evidence="2">Belongs to the MscS (TC 1.A.23) family.</text>
</comment>
<keyword evidence="3" id="KW-1003">Cell membrane</keyword>
<dbReference type="SUPFAM" id="SSF50182">
    <property type="entry name" value="Sm-like ribonucleoproteins"/>
    <property type="match status" value="1"/>
</dbReference>
<gene>
    <name evidence="11" type="ORF">SAMN05443377_10889</name>
</gene>
<dbReference type="InterPro" id="IPR011066">
    <property type="entry name" value="MscS_channel_C_sf"/>
</dbReference>
<feature type="domain" description="Mechanosensitive ion channel MscS" evidence="9">
    <location>
        <begin position="128"/>
        <end position="191"/>
    </location>
</feature>
<feature type="compositionally biased region" description="Polar residues" evidence="7">
    <location>
        <begin position="411"/>
        <end position="425"/>
    </location>
</feature>
<evidence type="ECO:0000256" key="5">
    <source>
        <dbReference type="ARBA" id="ARBA00022989"/>
    </source>
</evidence>
<feature type="region of interest" description="Disordered" evidence="7">
    <location>
        <begin position="456"/>
        <end position="493"/>
    </location>
</feature>
<dbReference type="SUPFAM" id="SSF82861">
    <property type="entry name" value="Mechanosensitive channel protein MscS (YggB), transmembrane region"/>
    <property type="match status" value="1"/>
</dbReference>
<keyword evidence="4 8" id="KW-0812">Transmembrane</keyword>
<dbReference type="Pfam" id="PF21088">
    <property type="entry name" value="MS_channel_1st"/>
    <property type="match status" value="1"/>
</dbReference>
<feature type="domain" description="Mechanosensitive ion channel transmembrane helices 2/3" evidence="10">
    <location>
        <begin position="90"/>
        <end position="126"/>
    </location>
</feature>
<protein>
    <submittedName>
        <fullName evidence="11">Small conductance mechanosensitive channel</fullName>
    </submittedName>
</protein>
<name>A0A1H9RS71_9ACTN</name>
<dbReference type="GO" id="GO:0008381">
    <property type="term" value="F:mechanosensitive monoatomic ion channel activity"/>
    <property type="evidence" value="ECO:0007669"/>
    <property type="project" value="InterPro"/>
</dbReference>
<dbReference type="InterPro" id="IPR011014">
    <property type="entry name" value="MscS_channel_TM-2"/>
</dbReference>
<evidence type="ECO:0000256" key="4">
    <source>
        <dbReference type="ARBA" id="ARBA00022692"/>
    </source>
</evidence>
<evidence type="ECO:0000256" key="7">
    <source>
        <dbReference type="SAM" id="MobiDB-lite"/>
    </source>
</evidence>
<dbReference type="InterPro" id="IPR023408">
    <property type="entry name" value="MscS_beta-dom_sf"/>
</dbReference>